<gene>
    <name evidence="1" type="ordered locus">DGo_PE0076</name>
</gene>
<dbReference type="PATRIC" id="fig|745776.4.peg.4082"/>
<geneLocation type="plasmid" evidence="1 2">
    <name>P5</name>
</geneLocation>
<sequence length="61" mass="6660">MGVARKMLTSDDTPERLEVDARLAVQVLRDLGRVHAAGEHLASLDPFTQMGEHEAAAEAFE</sequence>
<proteinExistence type="predicted"/>
<dbReference type="KEGG" id="dgo:DGo_PE0076"/>
<name>H8H3X3_DEIGI</name>
<dbReference type="Proteomes" id="UP000007575">
    <property type="component" value="Plasmid P5"/>
</dbReference>
<protein>
    <submittedName>
        <fullName evidence="1">Uncharacterized protein</fullName>
    </submittedName>
</protein>
<evidence type="ECO:0000313" key="1">
    <source>
        <dbReference type="EMBL" id="AFD28220.1"/>
    </source>
</evidence>
<keyword evidence="1" id="KW-0614">Plasmid</keyword>
<reference evidence="1 2" key="1">
    <citation type="journal article" date="2012" name="PLoS ONE">
        <title>Genome sequence and transcriptome analysis of the radioresistant bacterium Deinococcus gobiensis: insights into the extreme environmental adaptations.</title>
        <authorList>
            <person name="Yuan M."/>
            <person name="Chen M."/>
            <person name="Zhang W."/>
            <person name="Lu W."/>
            <person name="Wang J."/>
            <person name="Yang M."/>
            <person name="Zhao P."/>
            <person name="Tang R."/>
            <person name="Li X."/>
            <person name="Hao Y."/>
            <person name="Zhou Z."/>
            <person name="Zhan Y."/>
            <person name="Yu H."/>
            <person name="Teng C."/>
            <person name="Yan Y."/>
            <person name="Ping S."/>
            <person name="Wang Y."/>
            <person name="Lin M."/>
        </authorList>
    </citation>
    <scope>NUCLEOTIDE SEQUENCE [LARGE SCALE GENOMIC DNA]</scope>
    <source>
        <strain evidence="2">DSM 21396 / JCM 16679 / CGMCC 1.7299 / I-0</strain>
        <plasmid evidence="1">P5</plasmid>
    </source>
</reference>
<dbReference type="EMBL" id="CP002196">
    <property type="protein sequence ID" value="AFD28220.1"/>
    <property type="molecule type" value="Genomic_DNA"/>
</dbReference>
<accession>H8H3X3</accession>
<dbReference type="HOGENOM" id="CLU_2914848_0_0_0"/>
<evidence type="ECO:0000313" key="2">
    <source>
        <dbReference type="Proteomes" id="UP000007575"/>
    </source>
</evidence>
<dbReference type="AlphaFoldDB" id="H8H3X3"/>
<keyword evidence="2" id="KW-1185">Reference proteome</keyword>
<organism evidence="1 2">
    <name type="scientific">Deinococcus gobiensis (strain DSM 21396 / JCM 16679 / CGMCC 1.7299 / I-0)</name>
    <dbReference type="NCBI Taxonomy" id="745776"/>
    <lineage>
        <taxon>Bacteria</taxon>
        <taxon>Thermotogati</taxon>
        <taxon>Deinococcota</taxon>
        <taxon>Deinococci</taxon>
        <taxon>Deinococcales</taxon>
        <taxon>Deinococcaceae</taxon>
        <taxon>Deinococcus</taxon>
    </lineage>
</organism>